<dbReference type="InterPro" id="IPR013538">
    <property type="entry name" value="ASHA1/2-like_C"/>
</dbReference>
<dbReference type="Gene3D" id="3.30.530.20">
    <property type="match status" value="1"/>
</dbReference>
<dbReference type="EMBL" id="MFIV01000014">
    <property type="protein sequence ID" value="OGF99705.1"/>
    <property type="molecule type" value="Genomic_DNA"/>
</dbReference>
<proteinExistence type="inferred from homology"/>
<dbReference type="Proteomes" id="UP000176992">
    <property type="component" value="Unassembled WGS sequence"/>
</dbReference>
<comment type="similarity">
    <text evidence="1">Belongs to the AHA1 family.</text>
</comment>
<evidence type="ECO:0000256" key="1">
    <source>
        <dbReference type="ARBA" id="ARBA00006817"/>
    </source>
</evidence>
<evidence type="ECO:0000259" key="2">
    <source>
        <dbReference type="Pfam" id="PF08327"/>
    </source>
</evidence>
<name>A0A1F5YHP8_9BACT</name>
<protein>
    <recommendedName>
        <fullName evidence="2">Activator of Hsp90 ATPase homologue 1/2-like C-terminal domain-containing protein</fullName>
    </recommendedName>
</protein>
<sequence>ELVFKAWTEPEHFVQWWGPKGFTTPHCTIDPRPGGVWHCCMRSAEGKDIWCKGVYREIVAPERIVCTDCFSDEEGNLVEPAQYGMSDWPKETLLTVTFTEQGGKTKLTVHHAVPLSLAERMGAPQGWNSSLDRLADYLEQA</sequence>
<dbReference type="AlphaFoldDB" id="A0A1F5YHP8"/>
<feature type="domain" description="Activator of Hsp90 ATPase homologue 1/2-like C-terminal" evidence="2">
    <location>
        <begin position="1"/>
        <end position="139"/>
    </location>
</feature>
<gene>
    <name evidence="3" type="ORF">A2Z86_06985</name>
</gene>
<reference evidence="3 4" key="1">
    <citation type="journal article" date="2016" name="Nat. Commun.">
        <title>Thousands of microbial genomes shed light on interconnected biogeochemical processes in an aquifer system.</title>
        <authorList>
            <person name="Anantharaman K."/>
            <person name="Brown C.T."/>
            <person name="Hug L.A."/>
            <person name="Sharon I."/>
            <person name="Castelle C.J."/>
            <person name="Probst A.J."/>
            <person name="Thomas B.C."/>
            <person name="Singh A."/>
            <person name="Wilkins M.J."/>
            <person name="Karaoz U."/>
            <person name="Brodie E.L."/>
            <person name="Williams K.H."/>
            <person name="Hubbard S.S."/>
            <person name="Banfield J.F."/>
        </authorList>
    </citation>
    <scope>NUCLEOTIDE SEQUENCE [LARGE SCALE GENOMIC DNA]</scope>
</reference>
<organism evidence="3 4">
    <name type="scientific">Candidatus Glassbacteria bacterium GWA2_58_10</name>
    <dbReference type="NCBI Taxonomy" id="1817865"/>
    <lineage>
        <taxon>Bacteria</taxon>
        <taxon>Candidatus Glassiibacteriota</taxon>
    </lineage>
</organism>
<accession>A0A1F5YHP8</accession>
<evidence type="ECO:0000313" key="4">
    <source>
        <dbReference type="Proteomes" id="UP000176992"/>
    </source>
</evidence>
<dbReference type="SUPFAM" id="SSF55961">
    <property type="entry name" value="Bet v1-like"/>
    <property type="match status" value="1"/>
</dbReference>
<dbReference type="Pfam" id="PF08327">
    <property type="entry name" value="AHSA1"/>
    <property type="match status" value="1"/>
</dbReference>
<dbReference type="InterPro" id="IPR023393">
    <property type="entry name" value="START-like_dom_sf"/>
</dbReference>
<dbReference type="CDD" id="cd07814">
    <property type="entry name" value="SRPBCC_CalC_Aha1-like"/>
    <property type="match status" value="1"/>
</dbReference>
<comment type="caution">
    <text evidence="3">The sequence shown here is derived from an EMBL/GenBank/DDBJ whole genome shotgun (WGS) entry which is preliminary data.</text>
</comment>
<feature type="non-terminal residue" evidence="3">
    <location>
        <position position="1"/>
    </location>
</feature>
<evidence type="ECO:0000313" key="3">
    <source>
        <dbReference type="EMBL" id="OGF99705.1"/>
    </source>
</evidence>